<dbReference type="SUPFAM" id="SSF52540">
    <property type="entry name" value="P-loop containing nucleoside triphosphate hydrolases"/>
    <property type="match status" value="1"/>
</dbReference>
<feature type="compositionally biased region" description="Low complexity" evidence="4">
    <location>
        <begin position="105"/>
        <end position="116"/>
    </location>
</feature>
<dbReference type="NCBIfam" id="NF040713">
    <property type="entry name" value="ZapE"/>
    <property type="match status" value="1"/>
</dbReference>
<dbReference type="PANTHER" id="PTHR12169">
    <property type="entry name" value="ATPASE N2B"/>
    <property type="match status" value="1"/>
</dbReference>
<keyword evidence="3" id="KW-0067">ATP-binding</keyword>
<name>A0A2H3BDC1_9AGAR</name>
<evidence type="ECO:0008006" key="7">
    <source>
        <dbReference type="Google" id="ProtNLM"/>
    </source>
</evidence>
<dbReference type="Pfam" id="PF03969">
    <property type="entry name" value="AFG1_ATPase"/>
    <property type="match status" value="1"/>
</dbReference>
<protein>
    <recommendedName>
        <fullName evidence="7">AFG1-like ATPase</fullName>
    </recommendedName>
</protein>
<evidence type="ECO:0000256" key="4">
    <source>
        <dbReference type="SAM" id="MobiDB-lite"/>
    </source>
</evidence>
<reference evidence="6" key="1">
    <citation type="journal article" date="2017" name="Nat. Ecol. Evol.">
        <title>Genome expansion and lineage-specific genetic innovations in the forest pathogenic fungi Armillaria.</title>
        <authorList>
            <person name="Sipos G."/>
            <person name="Prasanna A.N."/>
            <person name="Walter M.C."/>
            <person name="O'Connor E."/>
            <person name="Balint B."/>
            <person name="Krizsan K."/>
            <person name="Kiss B."/>
            <person name="Hess J."/>
            <person name="Varga T."/>
            <person name="Slot J."/>
            <person name="Riley R."/>
            <person name="Boka B."/>
            <person name="Rigling D."/>
            <person name="Barry K."/>
            <person name="Lee J."/>
            <person name="Mihaltcheva S."/>
            <person name="LaButti K."/>
            <person name="Lipzen A."/>
            <person name="Waldron R."/>
            <person name="Moloney N.M."/>
            <person name="Sperisen C."/>
            <person name="Kredics L."/>
            <person name="Vagvoelgyi C."/>
            <person name="Patrignani A."/>
            <person name="Fitzpatrick D."/>
            <person name="Nagy I."/>
            <person name="Doyle S."/>
            <person name="Anderson J.B."/>
            <person name="Grigoriev I.V."/>
            <person name="Gueldener U."/>
            <person name="Muensterkoetter M."/>
            <person name="Nagy L.G."/>
        </authorList>
    </citation>
    <scope>NUCLEOTIDE SEQUENCE [LARGE SCALE GENOMIC DNA]</scope>
    <source>
        <strain evidence="6">28-4</strain>
    </source>
</reference>
<comment type="similarity">
    <text evidence="1">Belongs to the AFG1 ATPase family.</text>
</comment>
<dbReference type="GO" id="GO:0005524">
    <property type="term" value="F:ATP binding"/>
    <property type="evidence" value="ECO:0007669"/>
    <property type="project" value="UniProtKB-KW"/>
</dbReference>
<dbReference type="InterPro" id="IPR005654">
    <property type="entry name" value="ATPase_AFG1-like"/>
</dbReference>
<feature type="region of interest" description="Disordered" evidence="4">
    <location>
        <begin position="104"/>
        <end position="136"/>
    </location>
</feature>
<organism evidence="5 6">
    <name type="scientific">Armillaria solidipes</name>
    <dbReference type="NCBI Taxonomy" id="1076256"/>
    <lineage>
        <taxon>Eukaryota</taxon>
        <taxon>Fungi</taxon>
        <taxon>Dikarya</taxon>
        <taxon>Basidiomycota</taxon>
        <taxon>Agaricomycotina</taxon>
        <taxon>Agaricomycetes</taxon>
        <taxon>Agaricomycetidae</taxon>
        <taxon>Agaricales</taxon>
        <taxon>Marasmiineae</taxon>
        <taxon>Physalacriaceae</taxon>
        <taxon>Armillaria</taxon>
    </lineage>
</organism>
<dbReference type="GO" id="GO:0006515">
    <property type="term" value="P:protein quality control for misfolded or incompletely synthesized proteins"/>
    <property type="evidence" value="ECO:0007669"/>
    <property type="project" value="TreeGrafter"/>
</dbReference>
<keyword evidence="2" id="KW-0547">Nucleotide-binding</keyword>
<dbReference type="Proteomes" id="UP000218334">
    <property type="component" value="Unassembled WGS sequence"/>
</dbReference>
<dbReference type="AlphaFoldDB" id="A0A2H3BDC1"/>
<evidence type="ECO:0000256" key="3">
    <source>
        <dbReference type="ARBA" id="ARBA00022840"/>
    </source>
</evidence>
<accession>A0A2H3BDC1</accession>
<keyword evidence="6" id="KW-1185">Reference proteome</keyword>
<dbReference type="Gene3D" id="3.40.50.300">
    <property type="entry name" value="P-loop containing nucleotide triphosphate hydrolases"/>
    <property type="match status" value="1"/>
</dbReference>
<dbReference type="EMBL" id="KZ293438">
    <property type="protein sequence ID" value="PBK66904.1"/>
    <property type="molecule type" value="Genomic_DNA"/>
</dbReference>
<evidence type="ECO:0000313" key="6">
    <source>
        <dbReference type="Proteomes" id="UP000218334"/>
    </source>
</evidence>
<dbReference type="GO" id="GO:0016887">
    <property type="term" value="F:ATP hydrolysis activity"/>
    <property type="evidence" value="ECO:0007669"/>
    <property type="project" value="InterPro"/>
</dbReference>
<evidence type="ECO:0000256" key="2">
    <source>
        <dbReference type="ARBA" id="ARBA00022741"/>
    </source>
</evidence>
<evidence type="ECO:0000313" key="5">
    <source>
        <dbReference type="EMBL" id="PBK66904.1"/>
    </source>
</evidence>
<dbReference type="PANTHER" id="PTHR12169:SF6">
    <property type="entry name" value="AFG1-LIKE ATPASE"/>
    <property type="match status" value="1"/>
</dbReference>
<dbReference type="GO" id="GO:0005739">
    <property type="term" value="C:mitochondrion"/>
    <property type="evidence" value="ECO:0007669"/>
    <property type="project" value="TreeGrafter"/>
</dbReference>
<evidence type="ECO:0000256" key="1">
    <source>
        <dbReference type="ARBA" id="ARBA00010322"/>
    </source>
</evidence>
<proteinExistence type="inferred from homology"/>
<sequence length="592" mass="66122">MLHVRLEPRRGHECASREVAIREQKQDIRLVVAVHDHELIVPVAADRPPHVLAFSSVLNHHHDVGSRCRAFDSFSIAGAPPSRIMSSRAARSLVSSSRYQRRVLSRSSVRRSSSLSGTPSTPQPQPLGIKGPKGRRTSTLAIEATPAEEQLYASGARLGQAAVSSATTRTDPPPPLAQYRRLIDIGALRGDEHQTRIIQKLQDLHDELLHYTPPLLPDFPAFTSLLSRFFSRNDTAPSSPPENVPKGLYLYGDVGTGKTMLMDLFYNTLPSHLNRKRRVHFHAFMIDVHKRLHAAKIAMGHKGGDPIIPVARDLASQANILCFDEFQVTDIADAMILRRLLENLLNYGVVCVITSNRHPDDLYKNGIQRSSFIPAIDLLKSRFKVTDLDSGTDYRRIPRALSKVYYHPLTPTNALEINKLFKSLTSHDPSDPVVHNRPLTIWGRTLHVPESTQHVAKFRFEELCGQPLSAADYLEVTKAFHTVFLLDVPKMGLDSKDKARRFITFIDACYESRTKLFVTSEVPIHQVFSSDKADAGKGPSEHMRSVMDDLGLSEQHIGTSSMFSGEEEIFAFARACSRLVQMGSKEWAETSA</sequence>
<dbReference type="InterPro" id="IPR027417">
    <property type="entry name" value="P-loop_NTPase"/>
</dbReference>
<gene>
    <name evidence="5" type="ORF">ARMSODRAFT_330711</name>
</gene>
<dbReference type="STRING" id="1076256.A0A2H3BDC1"/>